<evidence type="ECO:0000313" key="4">
    <source>
        <dbReference type="EMBL" id="KXP10183.1"/>
    </source>
</evidence>
<dbReference type="EMBL" id="LSRE01000012">
    <property type="protein sequence ID" value="KXO98499.1"/>
    <property type="molecule type" value="Genomic_DNA"/>
</dbReference>
<feature type="region of interest" description="Disordered" evidence="1">
    <location>
        <begin position="1"/>
        <end position="24"/>
    </location>
</feature>
<dbReference type="STRING" id="239498.AXK60_06825"/>
<dbReference type="Pfam" id="PF07883">
    <property type="entry name" value="Cupin_2"/>
    <property type="match status" value="1"/>
</dbReference>
<evidence type="ECO:0000313" key="6">
    <source>
        <dbReference type="Proteomes" id="UP000070409"/>
    </source>
</evidence>
<evidence type="ECO:0000256" key="1">
    <source>
        <dbReference type="SAM" id="MobiDB-lite"/>
    </source>
</evidence>
<organism evidence="4 5">
    <name type="scientific">Tsukamurella pseudospumae</name>
    <dbReference type="NCBI Taxonomy" id="239498"/>
    <lineage>
        <taxon>Bacteria</taxon>
        <taxon>Bacillati</taxon>
        <taxon>Actinomycetota</taxon>
        <taxon>Actinomycetes</taxon>
        <taxon>Mycobacteriales</taxon>
        <taxon>Tsukamurellaceae</taxon>
        <taxon>Tsukamurella</taxon>
    </lineage>
</organism>
<dbReference type="OrthoDB" id="1121052at2"/>
<protein>
    <recommendedName>
        <fullName evidence="2">Cupin type-2 domain-containing protein</fullName>
    </recommendedName>
</protein>
<dbReference type="AlphaFoldDB" id="A0A138AI79"/>
<dbReference type="SUPFAM" id="SSF51182">
    <property type="entry name" value="RmlC-like cupins"/>
    <property type="match status" value="1"/>
</dbReference>
<reference evidence="3 6" key="1">
    <citation type="submission" date="2016-02" db="EMBL/GenBank/DDBJ databases">
        <authorList>
            <person name="Teng J.L."/>
            <person name="Tang Y."/>
            <person name="Huang Y."/>
            <person name="Guo F."/>
            <person name="Wei W."/>
            <person name="Chen J.H."/>
            <person name="Wong S.Y."/>
            <person name="Lau S.K."/>
            <person name="Woo P.C."/>
        </authorList>
    </citation>
    <scope>NUCLEOTIDE SEQUENCE [LARGE SCALE GENOMIC DNA]</scope>
    <source>
        <strain evidence="3 6">JCM 13375</strain>
    </source>
</reference>
<accession>A0A138AI79</accession>
<name>A0A138AI79_9ACTN</name>
<gene>
    <name evidence="4" type="ORF">AXK60_06825</name>
    <name evidence="3" type="ORF">AXK61_02555</name>
</gene>
<dbReference type="Proteomes" id="UP000070258">
    <property type="component" value="Unassembled WGS sequence"/>
</dbReference>
<dbReference type="InterPro" id="IPR011051">
    <property type="entry name" value="RmlC_Cupin_sf"/>
</dbReference>
<dbReference type="Gene3D" id="2.60.120.10">
    <property type="entry name" value="Jelly Rolls"/>
    <property type="match status" value="1"/>
</dbReference>
<comment type="caution">
    <text evidence="4">The sequence shown here is derived from an EMBL/GenBank/DDBJ whole genome shotgun (WGS) entry which is preliminary data.</text>
</comment>
<dbReference type="InterPro" id="IPR014710">
    <property type="entry name" value="RmlC-like_jellyroll"/>
</dbReference>
<reference evidence="4" key="2">
    <citation type="submission" date="2016-02" db="EMBL/GenBank/DDBJ databases">
        <authorList>
            <person name="Teng J.L."/>
            <person name="Yang Y."/>
            <person name="Huang Y."/>
            <person name="Guo F."/>
            <person name="Wei W."/>
            <person name="Chen J.H."/>
            <person name="Wong S.Y."/>
            <person name="Lau S.K."/>
            <person name="Woo P.C."/>
        </authorList>
    </citation>
    <scope>NUCLEOTIDE SEQUENCE</scope>
    <source>
        <strain evidence="4">JCM 15929</strain>
    </source>
</reference>
<evidence type="ECO:0000259" key="2">
    <source>
        <dbReference type="Pfam" id="PF07883"/>
    </source>
</evidence>
<evidence type="ECO:0000313" key="5">
    <source>
        <dbReference type="Proteomes" id="UP000070258"/>
    </source>
</evidence>
<sequence length="105" mass="10862">MSAGWAEVDGLAEGTPKAGDAPDVKLRQRTDAARIIQITFAAGQSMPGHSAPRPIVLLGQRGTVTVEIDGDVVALEPGRAVQIDERVPHSLTAVTAADVTLILVG</sequence>
<dbReference type="RefSeq" id="WP_068571219.1">
    <property type="nucleotide sequence ID" value="NZ_LSRE01000012.1"/>
</dbReference>
<keyword evidence="6" id="KW-1185">Reference proteome</keyword>
<dbReference type="Proteomes" id="UP000070409">
    <property type="component" value="Unassembled WGS sequence"/>
</dbReference>
<dbReference type="EMBL" id="LSRF01000033">
    <property type="protein sequence ID" value="KXP10183.1"/>
    <property type="molecule type" value="Genomic_DNA"/>
</dbReference>
<feature type="domain" description="Cupin type-2" evidence="2">
    <location>
        <begin position="38"/>
        <end position="104"/>
    </location>
</feature>
<reference evidence="5" key="3">
    <citation type="submission" date="2016-02" db="EMBL/GenBank/DDBJ databases">
        <authorList>
            <person name="Wen L."/>
            <person name="He K."/>
            <person name="Yang H."/>
        </authorList>
    </citation>
    <scope>NUCLEOTIDE SEQUENCE [LARGE SCALE GENOMIC DNA]</scope>
    <source>
        <strain evidence="5">JCM 15929</strain>
    </source>
</reference>
<dbReference type="InterPro" id="IPR013096">
    <property type="entry name" value="Cupin_2"/>
</dbReference>
<proteinExistence type="predicted"/>
<evidence type="ECO:0000313" key="3">
    <source>
        <dbReference type="EMBL" id="KXO98499.1"/>
    </source>
</evidence>